<protein>
    <submittedName>
        <fullName evidence="2">2-oxoglutarate dehydrogenase</fullName>
    </submittedName>
</protein>
<name>A0A7D5Z3E2_9NEIS</name>
<dbReference type="CDD" id="cd00042">
    <property type="entry name" value="CY"/>
    <property type="match status" value="1"/>
</dbReference>
<evidence type="ECO:0000259" key="1">
    <source>
        <dbReference type="Pfam" id="PF00031"/>
    </source>
</evidence>
<sequence>MHKALSAIMTGLIFTACSQTASTVNRPCQPSNVAGGYRLQEQISPEAKQAMELILKQLNSSSKLKQILEVRTQVVAGTNYAIKFELANGEIWYAIVWHDLQGNFTLSQAASQTPFPALCN</sequence>
<dbReference type="SUPFAM" id="SSF54403">
    <property type="entry name" value="Cystatin/monellin"/>
    <property type="match status" value="1"/>
</dbReference>
<dbReference type="Proteomes" id="UP000510822">
    <property type="component" value="Chromosome"/>
</dbReference>
<gene>
    <name evidence="2" type="ORF">HZU75_08470</name>
</gene>
<evidence type="ECO:0000313" key="2">
    <source>
        <dbReference type="EMBL" id="QLI81561.1"/>
    </source>
</evidence>
<organism evidence="2 3">
    <name type="scientific">Chitinibacter fontanus</name>
    <dbReference type="NCBI Taxonomy" id="1737446"/>
    <lineage>
        <taxon>Bacteria</taxon>
        <taxon>Pseudomonadati</taxon>
        <taxon>Pseudomonadota</taxon>
        <taxon>Betaproteobacteria</taxon>
        <taxon>Neisseriales</taxon>
        <taxon>Chitinibacteraceae</taxon>
        <taxon>Chitinibacter</taxon>
    </lineage>
</organism>
<proteinExistence type="predicted"/>
<evidence type="ECO:0000313" key="3">
    <source>
        <dbReference type="Proteomes" id="UP000510822"/>
    </source>
</evidence>
<dbReference type="InterPro" id="IPR046350">
    <property type="entry name" value="Cystatin_sf"/>
</dbReference>
<dbReference type="Pfam" id="PF00031">
    <property type="entry name" value="Cystatin"/>
    <property type="match status" value="1"/>
</dbReference>
<dbReference type="PROSITE" id="PS00287">
    <property type="entry name" value="CYSTATIN"/>
    <property type="match status" value="1"/>
</dbReference>
<dbReference type="AlphaFoldDB" id="A0A7D5Z3E2"/>
<feature type="domain" description="Cystatin" evidence="1">
    <location>
        <begin position="44"/>
        <end position="90"/>
    </location>
</feature>
<dbReference type="KEGG" id="cfon:HZU75_08470"/>
<dbReference type="PROSITE" id="PS51257">
    <property type="entry name" value="PROKAR_LIPOPROTEIN"/>
    <property type="match status" value="1"/>
</dbReference>
<dbReference type="InterPro" id="IPR018073">
    <property type="entry name" value="Prot_inh_cystat_CS"/>
</dbReference>
<dbReference type="GO" id="GO:0004869">
    <property type="term" value="F:cysteine-type endopeptidase inhibitor activity"/>
    <property type="evidence" value="ECO:0007669"/>
    <property type="project" value="InterPro"/>
</dbReference>
<dbReference type="RefSeq" id="WP_180305672.1">
    <property type="nucleotide sequence ID" value="NZ_CP058952.1"/>
</dbReference>
<keyword evidence="3" id="KW-1185">Reference proteome</keyword>
<reference evidence="2 3" key="1">
    <citation type="journal article" date="2016" name="Int. J. Syst. Evol. Microbiol.">
        <title>Chitinibacter fontanus sp. nov., isolated from a spring.</title>
        <authorList>
            <person name="Sheu S.Y."/>
            <person name="Li Y.S."/>
            <person name="Young C.C."/>
            <person name="Chen W.M."/>
        </authorList>
    </citation>
    <scope>NUCLEOTIDE SEQUENCE [LARGE SCALE GENOMIC DNA]</scope>
    <source>
        <strain evidence="2 3">STM-7</strain>
    </source>
</reference>
<dbReference type="Gene3D" id="3.10.450.10">
    <property type="match status" value="1"/>
</dbReference>
<dbReference type="EMBL" id="CP058952">
    <property type="protein sequence ID" value="QLI81561.1"/>
    <property type="molecule type" value="Genomic_DNA"/>
</dbReference>
<dbReference type="InterPro" id="IPR000010">
    <property type="entry name" value="Cystatin_dom"/>
</dbReference>
<accession>A0A7D5Z3E2</accession>